<dbReference type="SUPFAM" id="SSF56645">
    <property type="entry name" value="Acyl-CoA dehydrogenase NM domain-like"/>
    <property type="match status" value="1"/>
</dbReference>
<organism evidence="1 2">
    <name type="scientific">Brunnivagina elsteri CCALA 953</name>
    <dbReference type="NCBI Taxonomy" id="987040"/>
    <lineage>
        <taxon>Bacteria</taxon>
        <taxon>Bacillati</taxon>
        <taxon>Cyanobacteriota</taxon>
        <taxon>Cyanophyceae</taxon>
        <taxon>Nostocales</taxon>
        <taxon>Calotrichaceae</taxon>
        <taxon>Brunnivagina</taxon>
    </lineage>
</organism>
<sequence>MGSGEVLVGVGFSQLRREGEPLITAKPVDGGYLLNGVVPWVTGWGIFHEFIVAATLFDGSAVFGMIPLKQEEGLGFSEVAELAAMPSTNTIAVKLNNWFLANEFVVFIKQPGWIHEQDKRNVLKATFLATGCALAGLDIIEEISHKKNLLSINNALDLLSQELDNCRSGIREAQQNVSASFAEKLDLRAWTIDLATRISHAAVTVSSGAANYKHHNAQRVYREALVYTVTGQTRDVMNSTLERLTRVESKSITYSQVIHLSHIIDTSIPQWQADPNVEFMTVAERERQGYYLRRFAMGEHSATHISS</sequence>
<dbReference type="GO" id="GO:0019441">
    <property type="term" value="P:L-tryptophan catabolic process to kynurenine"/>
    <property type="evidence" value="ECO:0007669"/>
    <property type="project" value="InterPro"/>
</dbReference>
<dbReference type="InterPro" id="IPR046373">
    <property type="entry name" value="Acyl-CoA_Oxase/DH_mid-dom_sf"/>
</dbReference>
<dbReference type="GO" id="GO:0004061">
    <property type="term" value="F:arylformamidase activity"/>
    <property type="evidence" value="ECO:0007669"/>
    <property type="project" value="InterPro"/>
</dbReference>
<dbReference type="Proteomes" id="UP000218238">
    <property type="component" value="Unassembled WGS sequence"/>
</dbReference>
<dbReference type="AlphaFoldDB" id="A0A2A2TAB2"/>
<dbReference type="Gene3D" id="2.40.110.10">
    <property type="entry name" value="Butyryl-CoA Dehydrogenase, subunit A, domain 2"/>
    <property type="match status" value="1"/>
</dbReference>
<accession>A0A2A2TAB2</accession>
<dbReference type="EMBL" id="NTFS01000800">
    <property type="protein sequence ID" value="PAX45639.1"/>
    <property type="molecule type" value="Genomic_DNA"/>
</dbReference>
<dbReference type="SUPFAM" id="SSF102198">
    <property type="entry name" value="Putative cyclase"/>
    <property type="match status" value="1"/>
</dbReference>
<evidence type="ECO:0000313" key="1">
    <source>
        <dbReference type="EMBL" id="PAX45639.1"/>
    </source>
</evidence>
<comment type="caution">
    <text evidence="1">The sequence shown here is derived from an EMBL/GenBank/DDBJ whole genome shotgun (WGS) entry which is preliminary data.</text>
</comment>
<gene>
    <name evidence="1" type="ORF">CK510_30770</name>
</gene>
<dbReference type="InterPro" id="IPR037175">
    <property type="entry name" value="KFase_sf"/>
</dbReference>
<name>A0A2A2TAB2_9CYAN</name>
<evidence type="ECO:0008006" key="3">
    <source>
        <dbReference type="Google" id="ProtNLM"/>
    </source>
</evidence>
<protein>
    <recommendedName>
        <fullName evidence="3">Acyl-CoA dehydrogenase</fullName>
    </recommendedName>
</protein>
<proteinExistence type="predicted"/>
<evidence type="ECO:0000313" key="2">
    <source>
        <dbReference type="Proteomes" id="UP000218238"/>
    </source>
</evidence>
<dbReference type="GO" id="GO:0016627">
    <property type="term" value="F:oxidoreductase activity, acting on the CH-CH group of donors"/>
    <property type="evidence" value="ECO:0007669"/>
    <property type="project" value="InterPro"/>
</dbReference>
<reference evidence="1 2" key="1">
    <citation type="submission" date="2017-08" db="EMBL/GenBank/DDBJ databases">
        <title>Draft genome sequence of filamentous cyanobacterium Calothrix elsteri CCALA 953.</title>
        <authorList>
            <person name="Gagunashvili A.N."/>
            <person name="Elster J."/>
            <person name="Andresson O.S."/>
        </authorList>
    </citation>
    <scope>NUCLEOTIDE SEQUENCE [LARGE SCALE GENOMIC DNA]</scope>
    <source>
        <strain evidence="1 2">CCALA 953</strain>
    </source>
</reference>
<dbReference type="InterPro" id="IPR009100">
    <property type="entry name" value="AcylCoA_DH/oxidase_NM_dom_sf"/>
</dbReference>
<dbReference type="Gene3D" id="3.50.30.50">
    <property type="entry name" value="Putative cyclase"/>
    <property type="match status" value="1"/>
</dbReference>
<keyword evidence="2" id="KW-1185">Reference proteome</keyword>